<feature type="chain" id="PRO_5044369923" description="Porin" evidence="1">
    <location>
        <begin position="30"/>
        <end position="182"/>
    </location>
</feature>
<keyword evidence="1" id="KW-0732">Signal</keyword>
<feature type="signal peptide" evidence="1">
    <location>
        <begin position="1"/>
        <end position="29"/>
    </location>
</feature>
<dbReference type="AlphaFoldDB" id="A0A1B0ZLE9"/>
<accession>A0A1B0ZLE9</accession>
<dbReference type="Proteomes" id="UP000092565">
    <property type="component" value="Chromosome"/>
</dbReference>
<dbReference type="EMBL" id="CP015124">
    <property type="protein sequence ID" value="ANP34983.1"/>
    <property type="molecule type" value="Genomic_DNA"/>
</dbReference>
<gene>
    <name evidence="2" type="ORF">JL2886_00046</name>
    <name evidence="3" type="ORF">PXK24_02630</name>
</gene>
<name>A0A1B0ZLE9_9RHOB</name>
<protein>
    <recommendedName>
        <fullName evidence="6">Porin</fullName>
    </recommendedName>
</protein>
<dbReference type="Proteomes" id="UP001218364">
    <property type="component" value="Unassembled WGS sequence"/>
</dbReference>
<dbReference type="EMBL" id="JARCJK010000001">
    <property type="protein sequence ID" value="MDE4164571.1"/>
    <property type="molecule type" value="Genomic_DNA"/>
</dbReference>
<dbReference type="OrthoDB" id="268975at2"/>
<evidence type="ECO:0000313" key="4">
    <source>
        <dbReference type="Proteomes" id="UP000092565"/>
    </source>
</evidence>
<evidence type="ECO:0008006" key="6">
    <source>
        <dbReference type="Google" id="ProtNLM"/>
    </source>
</evidence>
<evidence type="ECO:0000313" key="3">
    <source>
        <dbReference type="EMBL" id="MDE4164571.1"/>
    </source>
</evidence>
<reference evidence="2 4" key="1">
    <citation type="submission" date="2016-04" db="EMBL/GenBank/DDBJ databases">
        <authorList>
            <person name="Evans L.H."/>
            <person name="Alamgir A."/>
            <person name="Owens N."/>
            <person name="Weber N.D."/>
            <person name="Virtaneva K."/>
            <person name="Barbian K."/>
            <person name="Babar A."/>
            <person name="Rosenke K."/>
        </authorList>
    </citation>
    <scope>NUCLEOTIDE SEQUENCE [LARGE SCALE GENOMIC DNA]</scope>
    <source>
        <strain evidence="2 4">JL2886</strain>
    </source>
</reference>
<keyword evidence="4" id="KW-1185">Reference proteome</keyword>
<sequence length="182" mass="18438">MSGVFKLHHLSTNVIGAMTGLALAIPAAAGDWSTSFVARSLGQAGSGGIGAYVARSGLQSNGAATLQAGFDHDYGELVLGGTVRQGGGLDITGLGGQSDSQQLHLRAGYDFGDALGYVTLGEVQHGASSGLAPSQVFGLGLRVSVNRVLQMTGEFLHHDVDPAAAQAGQGGDILSVRAAFRF</sequence>
<evidence type="ECO:0000256" key="1">
    <source>
        <dbReference type="SAM" id="SignalP"/>
    </source>
</evidence>
<dbReference type="RefSeq" id="WP_065270173.1">
    <property type="nucleotide sequence ID" value="NZ_CP015124.1"/>
</dbReference>
<evidence type="ECO:0000313" key="5">
    <source>
        <dbReference type="Proteomes" id="UP001218364"/>
    </source>
</evidence>
<reference evidence="3 5" key="2">
    <citation type="submission" date="2023-02" db="EMBL/GenBank/DDBJ databases">
        <title>Population genomics of bacteria associated with diatom.</title>
        <authorList>
            <person name="Xie J."/>
            <person name="Wang H."/>
        </authorList>
    </citation>
    <scope>NUCLEOTIDE SEQUENCE [LARGE SCALE GENOMIC DNA]</scope>
    <source>
        <strain evidence="3 5">PT47_8</strain>
    </source>
</reference>
<organism evidence="2 4">
    <name type="scientific">Phaeobacter gallaeciensis</name>
    <dbReference type="NCBI Taxonomy" id="60890"/>
    <lineage>
        <taxon>Bacteria</taxon>
        <taxon>Pseudomonadati</taxon>
        <taxon>Pseudomonadota</taxon>
        <taxon>Alphaproteobacteria</taxon>
        <taxon>Rhodobacterales</taxon>
        <taxon>Roseobacteraceae</taxon>
        <taxon>Phaeobacter</taxon>
    </lineage>
</organism>
<evidence type="ECO:0000313" key="2">
    <source>
        <dbReference type="EMBL" id="ANP34983.1"/>
    </source>
</evidence>
<proteinExistence type="predicted"/>